<comment type="caution">
    <text evidence="5">The sequence shown here is derived from an EMBL/GenBank/DDBJ whole genome shotgun (WGS) entry which is preliminary data.</text>
</comment>
<dbReference type="OMA" id="WFRESCK"/>
<feature type="domain" description="ARID" evidence="4">
    <location>
        <begin position="209"/>
        <end position="303"/>
    </location>
</feature>
<dbReference type="PROSITE" id="PS50089">
    <property type="entry name" value="ZF_RING_2"/>
    <property type="match status" value="1"/>
</dbReference>
<dbReference type="CDD" id="cd16100">
    <property type="entry name" value="ARID"/>
    <property type="match status" value="1"/>
</dbReference>
<evidence type="ECO:0000256" key="2">
    <source>
        <dbReference type="SAM" id="MobiDB-lite"/>
    </source>
</evidence>
<feature type="compositionally biased region" description="Basic and acidic residues" evidence="2">
    <location>
        <begin position="94"/>
        <end position="113"/>
    </location>
</feature>
<keyword evidence="6" id="KW-1185">Reference proteome</keyword>
<dbReference type="AlphaFoldDB" id="A0A1R3IAE2"/>
<keyword evidence="1" id="KW-0479">Metal-binding</keyword>
<sequence length="773" mass="87072">MAYPRASDEHVPLSSNSGAASALPTGLLVDTNLEVSVPDAYRPPPAPIPFDAVLGTPRTPPVAQIMHNSKSDEAVQITNVDSSQETVGTNTQETSKKSEDTKESDCKAKPDTEIESPKAIEVEISKPVEIIVSKKEEEEEVCPTCLEEYDVENPKIITKCEHHFHLACILEWMERSDTCPVCDKTNGCHLDDGPVSEDSVEEQSGVHKDRLRCLFDLILSGYLKEVASKGFVRPLPAMLGKDGQSPDLLKLFLVVNELGGYEFVSERGLWGFVVKELGLDLEVSAPVKLIYSKYMNELEKWLFNNLEDRNEQSASGGKFGFLSLEQEKEFRGLFKNGVEVVINKLALVEYMKNNNSIGKDNKKNGLKVSDANLSCSLHNGVEQMFCDNDENSCRNDLVVLDPTVSRKDFCTRKRKRESLAGMLNWVTQVAKCPKDPSVGAILEPSKWKDHGGNEFWIQAIRAREALRQKRDDHSLDEQSFLQNNKMHPSMYEDDSLSHHFTERLRCSERLPTSKSCSLSCCDSGSASQNNLTCLHKTQSECATKEQSPAISKSSDMIAEPYGDDSFRREVFVGPLFQAEVPEWTGFISDTDSKWLGTQEWPLNGQEHDSLAVVDQIGRGRPDSCGCQIPGSVECIRLHIAEKRMKLKLELGSVFYRWRFNVMGEEVSLRWTAEEENRFKYMVQLEPPSLNSFWPDAFKFFPRKTRQDLVSYYFNVFLIRRRSYQNRVTPKSIDSDDDESEFGCISDSFGSDALKVPGSNMLICSQNNQCIDLE</sequence>
<evidence type="ECO:0000313" key="6">
    <source>
        <dbReference type="Proteomes" id="UP000188268"/>
    </source>
</evidence>
<keyword evidence="1" id="KW-0862">Zinc</keyword>
<accession>A0A1R3IAE2</accession>
<dbReference type="Pfam" id="PF01388">
    <property type="entry name" value="ARID"/>
    <property type="match status" value="1"/>
</dbReference>
<dbReference type="EMBL" id="AWWV01010379">
    <property type="protein sequence ID" value="OMO79566.1"/>
    <property type="molecule type" value="Genomic_DNA"/>
</dbReference>
<dbReference type="OrthoDB" id="1938591at2759"/>
<dbReference type="Gene3D" id="1.10.150.60">
    <property type="entry name" value="ARID DNA-binding domain"/>
    <property type="match status" value="1"/>
</dbReference>
<evidence type="ECO:0000259" key="4">
    <source>
        <dbReference type="PROSITE" id="PS51011"/>
    </source>
</evidence>
<dbReference type="GO" id="GO:0008270">
    <property type="term" value="F:zinc ion binding"/>
    <property type="evidence" value="ECO:0007669"/>
    <property type="project" value="UniProtKB-KW"/>
</dbReference>
<reference evidence="5 6" key="1">
    <citation type="submission" date="2013-09" db="EMBL/GenBank/DDBJ databases">
        <title>Corchorus capsularis genome sequencing.</title>
        <authorList>
            <person name="Alam M."/>
            <person name="Haque M.S."/>
            <person name="Islam M.S."/>
            <person name="Emdad E.M."/>
            <person name="Islam M.M."/>
            <person name="Ahmed B."/>
            <person name="Halim A."/>
            <person name="Hossen Q.M.M."/>
            <person name="Hossain M.Z."/>
            <person name="Ahmed R."/>
            <person name="Khan M.M."/>
            <person name="Islam R."/>
            <person name="Rashid M.M."/>
            <person name="Khan S.A."/>
            <person name="Rahman M.S."/>
            <person name="Alam M."/>
        </authorList>
    </citation>
    <scope>NUCLEOTIDE SEQUENCE [LARGE SCALE GENOMIC DNA]</scope>
    <source>
        <strain evidence="6">cv. CVL-1</strain>
        <tissue evidence="5">Whole seedling</tissue>
    </source>
</reference>
<dbReference type="PANTHER" id="PTHR46410:SF18">
    <property type="entry name" value="AT-RICH INTERACTIVE DOMAIN-CONTAINING PROTEIN 2"/>
    <property type="match status" value="1"/>
</dbReference>
<feature type="domain" description="RING-type" evidence="3">
    <location>
        <begin position="142"/>
        <end position="183"/>
    </location>
</feature>
<dbReference type="SUPFAM" id="SSF57850">
    <property type="entry name" value="RING/U-box"/>
    <property type="match status" value="1"/>
</dbReference>
<dbReference type="SUPFAM" id="SSF46774">
    <property type="entry name" value="ARID-like"/>
    <property type="match status" value="1"/>
</dbReference>
<dbReference type="InterPro" id="IPR013083">
    <property type="entry name" value="Znf_RING/FYVE/PHD"/>
</dbReference>
<dbReference type="Proteomes" id="UP000188268">
    <property type="component" value="Unassembled WGS sequence"/>
</dbReference>
<dbReference type="PROSITE" id="PS51011">
    <property type="entry name" value="ARID"/>
    <property type="match status" value="1"/>
</dbReference>
<dbReference type="InterPro" id="IPR036431">
    <property type="entry name" value="ARID_dom_sf"/>
</dbReference>
<evidence type="ECO:0008006" key="7">
    <source>
        <dbReference type="Google" id="ProtNLM"/>
    </source>
</evidence>
<dbReference type="Gene3D" id="3.30.40.10">
    <property type="entry name" value="Zinc/RING finger domain, C3HC4 (zinc finger)"/>
    <property type="match status" value="1"/>
</dbReference>
<feature type="compositionally biased region" description="Polar residues" evidence="2">
    <location>
        <begin position="77"/>
        <end position="93"/>
    </location>
</feature>
<proteinExistence type="predicted"/>
<dbReference type="SMART" id="SM00501">
    <property type="entry name" value="BRIGHT"/>
    <property type="match status" value="1"/>
</dbReference>
<name>A0A1R3IAE2_COCAP</name>
<feature type="region of interest" description="Disordered" evidence="2">
    <location>
        <begin position="1"/>
        <end position="22"/>
    </location>
</feature>
<evidence type="ECO:0000256" key="1">
    <source>
        <dbReference type="PROSITE-ProRule" id="PRU00175"/>
    </source>
</evidence>
<evidence type="ECO:0000259" key="3">
    <source>
        <dbReference type="PROSITE" id="PS50089"/>
    </source>
</evidence>
<dbReference type="SMART" id="SM00184">
    <property type="entry name" value="RING"/>
    <property type="match status" value="1"/>
</dbReference>
<dbReference type="PANTHER" id="PTHR46410">
    <property type="entry name" value="AT-RICH INTERACTIVE DOMAIN-CONTAINING PROTEIN 2"/>
    <property type="match status" value="1"/>
</dbReference>
<dbReference type="CDD" id="cd23116">
    <property type="entry name" value="RING-H2_AIRP1-like"/>
    <property type="match status" value="1"/>
</dbReference>
<protein>
    <recommendedName>
        <fullName evidence="7">Zinc finger, RING-type</fullName>
    </recommendedName>
</protein>
<dbReference type="InterPro" id="IPR001606">
    <property type="entry name" value="ARID_dom"/>
</dbReference>
<keyword evidence="1" id="KW-0863">Zinc-finger</keyword>
<gene>
    <name evidence="5" type="ORF">CCACVL1_13586</name>
</gene>
<feature type="region of interest" description="Disordered" evidence="2">
    <location>
        <begin position="77"/>
        <end position="113"/>
    </location>
</feature>
<evidence type="ECO:0000313" key="5">
    <source>
        <dbReference type="EMBL" id="OMO79566.1"/>
    </source>
</evidence>
<dbReference type="Pfam" id="PF13639">
    <property type="entry name" value="zf-RING_2"/>
    <property type="match status" value="1"/>
</dbReference>
<dbReference type="Gramene" id="OMO79566">
    <property type="protein sequence ID" value="OMO79566"/>
    <property type="gene ID" value="CCACVL1_13586"/>
</dbReference>
<dbReference type="GO" id="GO:0003677">
    <property type="term" value="F:DNA binding"/>
    <property type="evidence" value="ECO:0007669"/>
    <property type="project" value="InterPro"/>
</dbReference>
<dbReference type="InterPro" id="IPR001841">
    <property type="entry name" value="Znf_RING"/>
</dbReference>
<organism evidence="5 6">
    <name type="scientific">Corchorus capsularis</name>
    <name type="common">Jute</name>
    <dbReference type="NCBI Taxonomy" id="210143"/>
    <lineage>
        <taxon>Eukaryota</taxon>
        <taxon>Viridiplantae</taxon>
        <taxon>Streptophyta</taxon>
        <taxon>Embryophyta</taxon>
        <taxon>Tracheophyta</taxon>
        <taxon>Spermatophyta</taxon>
        <taxon>Magnoliopsida</taxon>
        <taxon>eudicotyledons</taxon>
        <taxon>Gunneridae</taxon>
        <taxon>Pentapetalae</taxon>
        <taxon>rosids</taxon>
        <taxon>malvids</taxon>
        <taxon>Malvales</taxon>
        <taxon>Malvaceae</taxon>
        <taxon>Grewioideae</taxon>
        <taxon>Apeibeae</taxon>
        <taxon>Corchorus</taxon>
    </lineage>
</organism>
<feature type="compositionally biased region" description="Basic and acidic residues" evidence="2">
    <location>
        <begin position="1"/>
        <end position="11"/>
    </location>
</feature>